<organism evidence="10 11">
    <name type="scientific">Rhododendron williamsianum</name>
    <dbReference type="NCBI Taxonomy" id="262921"/>
    <lineage>
        <taxon>Eukaryota</taxon>
        <taxon>Viridiplantae</taxon>
        <taxon>Streptophyta</taxon>
        <taxon>Embryophyta</taxon>
        <taxon>Tracheophyta</taxon>
        <taxon>Spermatophyta</taxon>
        <taxon>Magnoliopsida</taxon>
        <taxon>eudicotyledons</taxon>
        <taxon>Gunneridae</taxon>
        <taxon>Pentapetalae</taxon>
        <taxon>asterids</taxon>
        <taxon>Ericales</taxon>
        <taxon>Ericaceae</taxon>
        <taxon>Ericoideae</taxon>
        <taxon>Rhodoreae</taxon>
        <taxon>Rhododendron</taxon>
    </lineage>
</organism>
<reference evidence="10 11" key="1">
    <citation type="journal article" date="2019" name="Genome Biol. Evol.">
        <title>The Rhododendron genome and chromosomal organization provide insight into shared whole-genome duplications across the heath family (Ericaceae).</title>
        <authorList>
            <person name="Soza V.L."/>
            <person name="Lindsley D."/>
            <person name="Waalkes A."/>
            <person name="Ramage E."/>
            <person name="Patwardhan R.P."/>
            <person name="Burton J.N."/>
            <person name="Adey A."/>
            <person name="Kumar A."/>
            <person name="Qiu R."/>
            <person name="Shendure J."/>
            <person name="Hall B."/>
        </authorList>
    </citation>
    <scope>NUCLEOTIDE SEQUENCE [LARGE SCALE GENOMIC DNA]</scope>
    <source>
        <strain evidence="10">RSF 1966-606</strain>
    </source>
</reference>
<dbReference type="PANTHER" id="PTHR33209">
    <property type="entry name" value="PROTEASE 4"/>
    <property type="match status" value="1"/>
</dbReference>
<dbReference type="InterPro" id="IPR029045">
    <property type="entry name" value="ClpP/crotonase-like_dom_sf"/>
</dbReference>
<sequence length="967" mass="108498">MMLAVSSSGWDACPATIVGFSPTKPCHERGDHKADKELVEEYKDEIDSWLSLNPDSDGDQQNGNGYSCGEVDCCLDLKGCNSCFENDQCQVCYNPQQCHGIYQGNTASERLATFPLGEPRNNNQNNNTGRTLTWEWNTRWRKLDSYGRNPQGQFGTQYSSTTLPVPPKFTHIMNREAKVQRYREKRKTRKFEKTIRYASRQAYAETRPRVRGKFAREAEKEESELDQIFSMDTIPKELVPHSKYLRWTLQNQTSTSWTTVHPVIAILRCLLHALIFLFSLERERERERRMSKFFPTSHLTSIPCRTLSTHHTLCKPLPFVPLLTPALPSRFSLSSPLSNPHRPLSLHPLPDSCRHRNLSTRAFDLSSETQKDESSAEKEKDPADSDESGGDNGSVVKPGEEYPSGEFVFEEFGAWKKFVVKLRMLIEFPWRRVRKGSVLTMQLRGQVSDQLKSRFSSGLSLPQICENFIKAAYDPRIAGVYLHIEPLNCGWGKVEEIRRHILDFKKSGKFIVGYVPVCGEKEYYLACACEELYFPPSAYFALNGLAVQASFLGGVLENVGVEPQVERIGKYKSAGDQLIRKNMSEENCEMLTSLLDNIYGNWLDKVSHATGKERENIENFINEGVYQVEKLKEDGWITNIMYDDEVMSKLKERLGIQEDKKLPVVDYRKYSRVRKWTLGLSGGKDKIAIIRASGSISRVRGSFKSKSYKAAIIRIDSPGGDALASDLMWREIKLLAASKPVIASMGDVAASGGYYMAMGTGAIVAENLTLTGSIGVVTGKFNLGKLYEKIGFNKEIISRGRFAELTAAEQRPFRPDEAKLFAEAAQNSYKQFRDKAAFSRSMTVDKMEEVAQGRVWTGNDASSRGLVDAIGGLSRAVAIAKQKASIPQDRQVTLVEMSKPSPSLPEILSDIGSSVVGVDRTLKGLLEDLTSSNGIQARMDGIMFQQLEGASFASPFLNLIKDYLSSL</sequence>
<dbReference type="InterPro" id="IPR002142">
    <property type="entry name" value="Peptidase_S49"/>
</dbReference>
<keyword evidence="4" id="KW-0378">Hydrolase</keyword>
<dbReference type="InterPro" id="IPR004635">
    <property type="entry name" value="Pept_S49_SppA"/>
</dbReference>
<gene>
    <name evidence="10" type="ORF">C3L33_04179</name>
</gene>
<keyword evidence="5" id="KW-0720">Serine protease</keyword>
<evidence type="ECO:0000313" key="10">
    <source>
        <dbReference type="EMBL" id="KAE9463922.1"/>
    </source>
</evidence>
<feature type="compositionally biased region" description="Basic and acidic residues" evidence="8">
    <location>
        <begin position="369"/>
        <end position="383"/>
    </location>
</feature>
<dbReference type="CDD" id="cd07018">
    <property type="entry name" value="S49_SppA_67K_type"/>
    <property type="match status" value="1"/>
</dbReference>
<feature type="non-terminal residue" evidence="10">
    <location>
        <position position="1"/>
    </location>
</feature>
<keyword evidence="6 7" id="KW-0539">Nucleus</keyword>
<dbReference type="AlphaFoldDB" id="A0A6A4M3B5"/>
<keyword evidence="3" id="KW-0645">Protease</keyword>
<evidence type="ECO:0000256" key="4">
    <source>
        <dbReference type="ARBA" id="ARBA00022801"/>
    </source>
</evidence>
<evidence type="ECO:0000256" key="8">
    <source>
        <dbReference type="SAM" id="MobiDB-lite"/>
    </source>
</evidence>
<accession>A0A6A4M3B5</accession>
<dbReference type="NCBIfam" id="TIGR00706">
    <property type="entry name" value="SppA_dom"/>
    <property type="match status" value="1"/>
</dbReference>
<dbReference type="PROSITE" id="PS51017">
    <property type="entry name" value="CCT"/>
    <property type="match status" value="1"/>
</dbReference>
<dbReference type="SUPFAM" id="SSF52096">
    <property type="entry name" value="ClpP/crotonase"/>
    <property type="match status" value="2"/>
</dbReference>
<evidence type="ECO:0000256" key="5">
    <source>
        <dbReference type="ARBA" id="ARBA00022825"/>
    </source>
</evidence>
<dbReference type="InterPro" id="IPR047217">
    <property type="entry name" value="S49_SppA_67K_type_N"/>
</dbReference>
<dbReference type="Gene3D" id="3.90.226.10">
    <property type="entry name" value="2-enoyl-CoA Hydratase, Chain A, domain 1"/>
    <property type="match status" value="3"/>
</dbReference>
<name>A0A6A4M3B5_9ERIC</name>
<evidence type="ECO:0000313" key="11">
    <source>
        <dbReference type="Proteomes" id="UP000428333"/>
    </source>
</evidence>
<evidence type="ECO:0000256" key="3">
    <source>
        <dbReference type="ARBA" id="ARBA00022670"/>
    </source>
</evidence>
<evidence type="ECO:0000259" key="9">
    <source>
        <dbReference type="PROSITE" id="PS51017"/>
    </source>
</evidence>
<dbReference type="GO" id="GO:0008236">
    <property type="term" value="F:serine-type peptidase activity"/>
    <property type="evidence" value="ECO:0007669"/>
    <property type="project" value="UniProtKB-KW"/>
</dbReference>
<evidence type="ECO:0000256" key="2">
    <source>
        <dbReference type="ARBA" id="ARBA00008683"/>
    </source>
</evidence>
<dbReference type="InterPro" id="IPR047272">
    <property type="entry name" value="S49_SppA_C"/>
</dbReference>
<dbReference type="PANTHER" id="PTHR33209:SF1">
    <property type="entry name" value="PEPTIDASE S49 DOMAIN-CONTAINING PROTEIN"/>
    <property type="match status" value="1"/>
</dbReference>
<proteinExistence type="inferred from homology"/>
<feature type="domain" description="CCT" evidence="9">
    <location>
        <begin position="175"/>
        <end position="217"/>
    </location>
</feature>
<feature type="region of interest" description="Disordered" evidence="8">
    <location>
        <begin position="364"/>
        <end position="399"/>
    </location>
</feature>
<dbReference type="InterPro" id="IPR010402">
    <property type="entry name" value="CCT_domain"/>
</dbReference>
<evidence type="ECO:0000256" key="6">
    <source>
        <dbReference type="ARBA" id="ARBA00023242"/>
    </source>
</evidence>
<protein>
    <recommendedName>
        <fullName evidence="9">CCT domain-containing protein</fullName>
    </recommendedName>
</protein>
<comment type="caution">
    <text evidence="10">The sequence shown here is derived from an EMBL/GenBank/DDBJ whole genome shotgun (WGS) entry which is preliminary data.</text>
</comment>
<dbReference type="Pfam" id="PF06203">
    <property type="entry name" value="CCT"/>
    <property type="match status" value="1"/>
</dbReference>
<dbReference type="OrthoDB" id="45421at2759"/>
<dbReference type="EMBL" id="QEFC01000547">
    <property type="protein sequence ID" value="KAE9463922.1"/>
    <property type="molecule type" value="Genomic_DNA"/>
</dbReference>
<evidence type="ECO:0000256" key="7">
    <source>
        <dbReference type="PROSITE-ProRule" id="PRU00357"/>
    </source>
</evidence>
<comment type="similarity">
    <text evidence="2">Belongs to the peptidase S49 family.</text>
</comment>
<dbReference type="CDD" id="cd07023">
    <property type="entry name" value="S49_Sppa_N_C"/>
    <property type="match status" value="1"/>
</dbReference>
<keyword evidence="11" id="KW-1185">Reference proteome</keyword>
<comment type="subcellular location">
    <subcellularLocation>
        <location evidence="1 7">Nucleus</location>
    </subcellularLocation>
</comment>
<dbReference type="Proteomes" id="UP000428333">
    <property type="component" value="Linkage Group LG03"/>
</dbReference>
<dbReference type="GO" id="GO:0005634">
    <property type="term" value="C:nucleus"/>
    <property type="evidence" value="ECO:0007669"/>
    <property type="project" value="UniProtKB-SubCell"/>
</dbReference>
<evidence type="ECO:0000256" key="1">
    <source>
        <dbReference type="ARBA" id="ARBA00004123"/>
    </source>
</evidence>
<dbReference type="GO" id="GO:0006508">
    <property type="term" value="P:proteolysis"/>
    <property type="evidence" value="ECO:0007669"/>
    <property type="project" value="UniProtKB-KW"/>
</dbReference>
<dbReference type="Pfam" id="PF01343">
    <property type="entry name" value="Peptidase_S49"/>
    <property type="match status" value="2"/>
</dbReference>